<dbReference type="Gene3D" id="3.40.50.970">
    <property type="match status" value="2"/>
</dbReference>
<dbReference type="CDD" id="cd07035">
    <property type="entry name" value="TPP_PYR_POX_like"/>
    <property type="match status" value="1"/>
</dbReference>
<evidence type="ECO:0000256" key="1">
    <source>
        <dbReference type="ARBA" id="ARBA00007812"/>
    </source>
</evidence>
<dbReference type="SUPFAM" id="SSF52467">
    <property type="entry name" value="DHS-like NAD/FAD-binding domain"/>
    <property type="match status" value="1"/>
</dbReference>
<dbReference type="InterPro" id="IPR029061">
    <property type="entry name" value="THDP-binding"/>
</dbReference>
<comment type="caution">
    <text evidence="7">The sequence shown here is derived from an EMBL/GenBank/DDBJ whole genome shotgun (WGS) entry which is preliminary data.</text>
</comment>
<dbReference type="RefSeq" id="WP_262563835.1">
    <property type="nucleotide sequence ID" value="NZ_JAPFCC010000001.1"/>
</dbReference>
<dbReference type="Proteomes" id="UP001209854">
    <property type="component" value="Unassembled WGS sequence"/>
</dbReference>
<evidence type="ECO:0000259" key="5">
    <source>
        <dbReference type="Pfam" id="PF02775"/>
    </source>
</evidence>
<dbReference type="EMBL" id="JAPFCC010000001">
    <property type="protein sequence ID" value="MCW7554099.1"/>
    <property type="molecule type" value="Genomic_DNA"/>
</dbReference>
<dbReference type="InterPro" id="IPR045229">
    <property type="entry name" value="TPP_enz"/>
</dbReference>
<dbReference type="InterPro" id="IPR012000">
    <property type="entry name" value="Thiamin_PyroP_enz_cen_dom"/>
</dbReference>
<dbReference type="CDD" id="cd00568">
    <property type="entry name" value="TPP_enzymes"/>
    <property type="match status" value="1"/>
</dbReference>
<dbReference type="Gene3D" id="3.40.50.1220">
    <property type="entry name" value="TPP-binding domain"/>
    <property type="match status" value="1"/>
</dbReference>
<accession>A0ABT3MYM2</accession>
<evidence type="ECO:0000313" key="7">
    <source>
        <dbReference type="EMBL" id="MCW7554099.1"/>
    </source>
</evidence>
<reference evidence="7 8" key="1">
    <citation type="submission" date="2022-10" db="EMBL/GenBank/DDBJ databases">
        <title>High-quality genome sequences of two octocoral-associated bacteria, Endozoicomonas euniceicola EF212 and Endozoicomonas gorgoniicola PS125.</title>
        <authorList>
            <person name="Chiou Y.-J."/>
            <person name="Chen Y.-H."/>
        </authorList>
    </citation>
    <scope>NUCLEOTIDE SEQUENCE [LARGE SCALE GENOMIC DNA]</scope>
    <source>
        <strain evidence="7 8">PS125</strain>
    </source>
</reference>
<evidence type="ECO:0000256" key="3">
    <source>
        <dbReference type="RuleBase" id="RU362132"/>
    </source>
</evidence>
<feature type="domain" description="Thiamine pyrophosphate enzyme TPP-binding" evidence="5">
    <location>
        <begin position="398"/>
        <end position="541"/>
    </location>
</feature>
<feature type="domain" description="Thiamine pyrophosphate enzyme N-terminal TPP-binding" evidence="6">
    <location>
        <begin position="1"/>
        <end position="112"/>
    </location>
</feature>
<dbReference type="Pfam" id="PF00205">
    <property type="entry name" value="TPP_enzyme_M"/>
    <property type="match status" value="1"/>
</dbReference>
<organism evidence="7 8">
    <name type="scientific">Endozoicomonas gorgoniicola</name>
    <dbReference type="NCBI Taxonomy" id="1234144"/>
    <lineage>
        <taxon>Bacteria</taxon>
        <taxon>Pseudomonadati</taxon>
        <taxon>Pseudomonadota</taxon>
        <taxon>Gammaproteobacteria</taxon>
        <taxon>Oceanospirillales</taxon>
        <taxon>Endozoicomonadaceae</taxon>
        <taxon>Endozoicomonas</taxon>
    </lineage>
</organism>
<dbReference type="PANTHER" id="PTHR18968:SF13">
    <property type="entry name" value="ACETOLACTATE SYNTHASE CATALYTIC SUBUNIT, MITOCHONDRIAL"/>
    <property type="match status" value="1"/>
</dbReference>
<evidence type="ECO:0000256" key="2">
    <source>
        <dbReference type="ARBA" id="ARBA00023052"/>
    </source>
</evidence>
<dbReference type="PANTHER" id="PTHR18968">
    <property type="entry name" value="THIAMINE PYROPHOSPHATE ENZYMES"/>
    <property type="match status" value="1"/>
</dbReference>
<gene>
    <name evidence="7" type="ORF">NX722_16030</name>
</gene>
<evidence type="ECO:0000259" key="6">
    <source>
        <dbReference type="Pfam" id="PF02776"/>
    </source>
</evidence>
<keyword evidence="2 3" id="KW-0786">Thiamine pyrophosphate</keyword>
<dbReference type="InterPro" id="IPR029035">
    <property type="entry name" value="DHS-like_NAD/FAD-binding_dom"/>
</dbReference>
<dbReference type="InterPro" id="IPR011766">
    <property type="entry name" value="TPP_enzyme_TPP-bd"/>
</dbReference>
<protein>
    <submittedName>
        <fullName evidence="7">Thiamine pyrophosphate-binding protein</fullName>
    </submittedName>
</protein>
<feature type="domain" description="Thiamine pyrophosphate enzyme central" evidence="4">
    <location>
        <begin position="207"/>
        <end position="333"/>
    </location>
</feature>
<dbReference type="Pfam" id="PF02775">
    <property type="entry name" value="TPP_enzyme_C"/>
    <property type="match status" value="1"/>
</dbReference>
<dbReference type="SUPFAM" id="SSF52518">
    <property type="entry name" value="Thiamin diphosphate-binding fold (THDP-binding)"/>
    <property type="match status" value="2"/>
</dbReference>
<keyword evidence="8" id="KW-1185">Reference proteome</keyword>
<comment type="similarity">
    <text evidence="1 3">Belongs to the TPP enzyme family.</text>
</comment>
<dbReference type="Pfam" id="PF02776">
    <property type="entry name" value="TPP_enzyme_N"/>
    <property type="match status" value="1"/>
</dbReference>
<evidence type="ECO:0000313" key="8">
    <source>
        <dbReference type="Proteomes" id="UP001209854"/>
    </source>
</evidence>
<name>A0ABT3MYM2_9GAMM</name>
<evidence type="ECO:0000259" key="4">
    <source>
        <dbReference type="Pfam" id="PF00205"/>
    </source>
</evidence>
<proteinExistence type="inferred from homology"/>
<sequence>MNVSDFVVEQLHSMGVRRAFGIVGGGIAYFYNSIIKSAIKLHQFRHESGAGFAATEAYFSEGKPTVVFTTTGPGLLNALTGICAAKWEGAKVVMLSAASSPDQRGKWPIQETSHFTYPCSGLLSGGGLFDLSVQVESPEELAVIFHRLAAGLSGPGGFIARISLPASIQTASIEVDSTQWQQDYGPAPAICASASMIEQCAARLRDETFAIWLGYGAVNDTELCIRLARMTGARVFSSCRAKGIFPENDPLYLGVTGIGGHESVIDYMVNERPDWVLVLGSRLGEATSFWDHRMLPGQGFIQVDIDREVLGSAFPQCQTVAIQSEIALFLQMLMDRLEPSWFESRKIASVTNYTMVNTARSSSPEASASPARVSPLRLMSTIQKEIVDGSDALIMSECGNAFLWMNHHLRFSEPRRYRTSSFFGAMGHFSAGVVGAALALQKKTVAVVGDGSFLMHNEVTTAVKYKVPVVWIVLNDAGYGICRSGFSQLGLIDEEMDFDEVDFVAMARAQGGNGLTITGADSISDSIKEAMRAKEPFVLDVKIDLAMSPSLLSRIESLRKAES</sequence>
<dbReference type="InterPro" id="IPR012001">
    <property type="entry name" value="Thiamin_PyroP_enz_TPP-bd_dom"/>
</dbReference>